<dbReference type="STRING" id="1121284.SAMN05660493_00357"/>
<dbReference type="RefSeq" id="WP_076781792.1">
    <property type="nucleotide sequence ID" value="NZ_FTPU01000003.1"/>
</dbReference>
<name>A0A1U7PUP1_9FLAO</name>
<gene>
    <name evidence="1" type="ORF">SAMN05660493_00357</name>
</gene>
<dbReference type="EMBL" id="FTPU01000003">
    <property type="protein sequence ID" value="SIT95703.1"/>
    <property type="molecule type" value="Genomic_DNA"/>
</dbReference>
<dbReference type="AlphaFoldDB" id="A0A1U7PUP1"/>
<reference evidence="2" key="1">
    <citation type="submission" date="2016-10" db="EMBL/GenBank/DDBJ databases">
        <authorList>
            <person name="Varghese N."/>
            <person name="Submissions S."/>
        </authorList>
    </citation>
    <scope>NUCLEOTIDE SEQUENCE [LARGE SCALE GENOMIC DNA]</scope>
    <source>
        <strain evidence="2">DSM 19482</strain>
    </source>
</reference>
<proteinExistence type="predicted"/>
<dbReference type="OrthoDB" id="956134at2"/>
<evidence type="ECO:0000313" key="2">
    <source>
        <dbReference type="Proteomes" id="UP000187261"/>
    </source>
</evidence>
<dbReference type="Proteomes" id="UP000187261">
    <property type="component" value="Unassembled WGS sequence"/>
</dbReference>
<evidence type="ECO:0000313" key="1">
    <source>
        <dbReference type="EMBL" id="SIT95703.1"/>
    </source>
</evidence>
<organism evidence="1 2">
    <name type="scientific">Epilithonimonas bovis DSM 19482</name>
    <dbReference type="NCBI Taxonomy" id="1121284"/>
    <lineage>
        <taxon>Bacteria</taxon>
        <taxon>Pseudomonadati</taxon>
        <taxon>Bacteroidota</taxon>
        <taxon>Flavobacteriia</taxon>
        <taxon>Flavobacteriales</taxon>
        <taxon>Weeksellaceae</taxon>
        <taxon>Chryseobacterium group</taxon>
        <taxon>Epilithonimonas</taxon>
    </lineage>
</organism>
<accession>A0A1U7PUP1</accession>
<sequence length="138" mass="16030">MEASELRLNNLLMYEDSIVPIIGMENNDESVIVKINSLTSVDYKKLKPIALTAEWFSRLGFKEAYRSKSRVRFDLPNYCRYDFDLDSNKILQGFLFFGNYIKCNYLHQLQNIYFTLTGEELKIEPAISAVPKVQITLS</sequence>
<keyword evidence="2" id="KW-1185">Reference proteome</keyword>
<protein>
    <submittedName>
        <fullName evidence="1">Uncharacterized protein</fullName>
    </submittedName>
</protein>